<organism evidence="2 3">
    <name type="scientific">Lactococcus lactis subsp. lactis</name>
    <name type="common">Streptococcus lactis</name>
    <dbReference type="NCBI Taxonomy" id="1360"/>
    <lineage>
        <taxon>Bacteria</taxon>
        <taxon>Bacillati</taxon>
        <taxon>Bacillota</taxon>
        <taxon>Bacilli</taxon>
        <taxon>Lactobacillales</taxon>
        <taxon>Streptococcaceae</taxon>
        <taxon>Lactococcus</taxon>
    </lineage>
</organism>
<evidence type="ECO:0000313" key="2">
    <source>
        <dbReference type="EMBL" id="AWN66977.1"/>
    </source>
</evidence>
<evidence type="ECO:0008006" key="4">
    <source>
        <dbReference type="Google" id="ProtNLM"/>
    </source>
</evidence>
<keyword evidence="1" id="KW-0175">Coiled coil</keyword>
<protein>
    <recommendedName>
        <fullName evidence="4">DUF1351 domain-containing protein</fullName>
    </recommendedName>
</protein>
<sequence>MSEVIENQEVKDIQIEFKPAAINILEEEKFKEYIDKVVAEYKGHVPKADNLTVDRKTRAKLNGLMTNLEARRKEIKKEINVPYTEFESWYKKAIKPMQDVTSTIDAGIKKIEAEQKEERKKVVHELLVELTTDTEVDPRIFESFVDDWAKASNFNDVKPKKQLIDSITYVIAGEKQKIAEYKANKDTISNFCFGNNVSDTPYIRMLDSGKSVSEVMSAISEDVLFEKQRKEAEEKRKEAERQAELEKQQQEFETRKLEEAFNALPSHVGEENARALSQPEVVEHFKEEFDKKAAQSQIEISGTTVNEEPENLPNEKYMAVIEIYFSSIEEKNQWKQVMIDNGFGDFKATEFKEIKHD</sequence>
<dbReference type="AlphaFoldDB" id="A0A2Z3KHJ3"/>
<evidence type="ECO:0000256" key="1">
    <source>
        <dbReference type="SAM" id="Coils"/>
    </source>
</evidence>
<dbReference type="Pfam" id="PF07083">
    <property type="entry name" value="DUF1351"/>
    <property type="match status" value="1"/>
</dbReference>
<evidence type="ECO:0000313" key="3">
    <source>
        <dbReference type="Proteomes" id="UP000245919"/>
    </source>
</evidence>
<proteinExistence type="predicted"/>
<dbReference type="InterPro" id="IPR009785">
    <property type="entry name" value="Prophage_Lj928_Orf309"/>
</dbReference>
<reference evidence="2 3" key="1">
    <citation type="submission" date="2018-03" db="EMBL/GenBank/DDBJ databases">
        <title>Genome sequence of Lactococcus lactis strain 14B4 from almond drupe.</title>
        <authorList>
            <person name="Tran T.D."/>
            <person name="McGarvey J.A."/>
            <person name="Huynh S."/>
            <person name="Parker C.T."/>
        </authorList>
    </citation>
    <scope>NUCLEOTIDE SEQUENCE [LARGE SCALE GENOMIC DNA]</scope>
    <source>
        <strain evidence="2 3">14B4</strain>
    </source>
</reference>
<dbReference type="GeneID" id="89634649"/>
<dbReference type="EMBL" id="CP028160">
    <property type="protein sequence ID" value="AWN66977.1"/>
    <property type="molecule type" value="Genomic_DNA"/>
</dbReference>
<dbReference type="RefSeq" id="WP_109991391.1">
    <property type="nucleotide sequence ID" value="NZ_CP028160.1"/>
</dbReference>
<dbReference type="Proteomes" id="UP000245919">
    <property type="component" value="Chromosome"/>
</dbReference>
<gene>
    <name evidence="2" type="ORF">LL14B4_12765</name>
</gene>
<name>A0A2Z3KHJ3_LACLL</name>
<feature type="coiled-coil region" evidence="1">
    <location>
        <begin position="222"/>
        <end position="260"/>
    </location>
</feature>
<accession>A0A2Z3KHJ3</accession>